<feature type="chain" id="PRO_5039716365" evidence="4">
    <location>
        <begin position="29"/>
        <end position="432"/>
    </location>
</feature>
<dbReference type="SUPFAM" id="SSF53850">
    <property type="entry name" value="Periplasmic binding protein-like II"/>
    <property type="match status" value="1"/>
</dbReference>
<protein>
    <submittedName>
        <fullName evidence="5">Carbohydrate ABC transporter substrate-binding protein, CUT1 family</fullName>
    </submittedName>
</protein>
<dbReference type="EMBL" id="FNTX01000001">
    <property type="protein sequence ID" value="SED52292.1"/>
    <property type="molecule type" value="Genomic_DNA"/>
</dbReference>
<organism evidence="5 6">
    <name type="scientific">Ruania alba</name>
    <dbReference type="NCBI Taxonomy" id="648782"/>
    <lineage>
        <taxon>Bacteria</taxon>
        <taxon>Bacillati</taxon>
        <taxon>Actinomycetota</taxon>
        <taxon>Actinomycetes</taxon>
        <taxon>Micrococcales</taxon>
        <taxon>Ruaniaceae</taxon>
        <taxon>Ruania</taxon>
    </lineage>
</organism>
<evidence type="ECO:0000256" key="1">
    <source>
        <dbReference type="ARBA" id="ARBA00008520"/>
    </source>
</evidence>
<evidence type="ECO:0000313" key="6">
    <source>
        <dbReference type="Proteomes" id="UP000199220"/>
    </source>
</evidence>
<dbReference type="PANTHER" id="PTHR30061">
    <property type="entry name" value="MALTOSE-BINDING PERIPLASMIC PROTEIN"/>
    <property type="match status" value="1"/>
</dbReference>
<dbReference type="AlphaFoldDB" id="A0A1H5BCK2"/>
<keyword evidence="2" id="KW-0813">Transport</keyword>
<dbReference type="GO" id="GO:0042956">
    <property type="term" value="P:maltodextrin transmembrane transport"/>
    <property type="evidence" value="ECO:0007669"/>
    <property type="project" value="TreeGrafter"/>
</dbReference>
<dbReference type="GO" id="GO:1901982">
    <property type="term" value="F:maltose binding"/>
    <property type="evidence" value="ECO:0007669"/>
    <property type="project" value="TreeGrafter"/>
</dbReference>
<dbReference type="Proteomes" id="UP000199220">
    <property type="component" value="Unassembled WGS sequence"/>
</dbReference>
<proteinExistence type="inferred from homology"/>
<keyword evidence="6" id="KW-1185">Reference proteome</keyword>
<dbReference type="PROSITE" id="PS51318">
    <property type="entry name" value="TAT"/>
    <property type="match status" value="1"/>
</dbReference>
<dbReference type="STRING" id="648782.SAMN04488554_0072"/>
<name>A0A1H5BCK2_9MICO</name>
<reference evidence="6" key="1">
    <citation type="submission" date="2016-10" db="EMBL/GenBank/DDBJ databases">
        <authorList>
            <person name="Varghese N."/>
            <person name="Submissions S."/>
        </authorList>
    </citation>
    <scope>NUCLEOTIDE SEQUENCE [LARGE SCALE GENOMIC DNA]</scope>
    <source>
        <strain evidence="6">DSM 21368</strain>
    </source>
</reference>
<dbReference type="GO" id="GO:0055052">
    <property type="term" value="C:ATP-binding cassette (ABC) transporter complex, substrate-binding subunit-containing"/>
    <property type="evidence" value="ECO:0007669"/>
    <property type="project" value="TreeGrafter"/>
</dbReference>
<dbReference type="Pfam" id="PF13416">
    <property type="entry name" value="SBP_bac_8"/>
    <property type="match status" value="1"/>
</dbReference>
<dbReference type="PANTHER" id="PTHR30061:SF50">
    <property type="entry name" value="MALTOSE_MALTODEXTRIN-BINDING PERIPLASMIC PROTEIN"/>
    <property type="match status" value="1"/>
</dbReference>
<dbReference type="RefSeq" id="WP_175476879.1">
    <property type="nucleotide sequence ID" value="NZ_FNTX01000001.1"/>
</dbReference>
<evidence type="ECO:0000313" key="5">
    <source>
        <dbReference type="EMBL" id="SED52292.1"/>
    </source>
</evidence>
<evidence type="ECO:0000256" key="3">
    <source>
        <dbReference type="ARBA" id="ARBA00022729"/>
    </source>
</evidence>
<accession>A0A1H5BCK2</accession>
<dbReference type="InterPro" id="IPR006059">
    <property type="entry name" value="SBP"/>
</dbReference>
<feature type="signal peptide" evidence="4">
    <location>
        <begin position="1"/>
        <end position="28"/>
    </location>
</feature>
<evidence type="ECO:0000256" key="2">
    <source>
        <dbReference type="ARBA" id="ARBA00022448"/>
    </source>
</evidence>
<sequence length="432" mass="46395">MSPITNTPTVRRRTLLVAAGAATALTLAACSGGTDTGADGGGGTTTVSVWHGFTEADGDVVNQLAEEFNASQDDYEVQVEVNPWNVITDKLLPAVSAGNGPDLVVQPADAGEGYVNQGVFVPMDSFYDNPENETDSYYPHVVDYGTFDGTHYAVPMAYGPFSVWYNTEMFAEAGITEEDIPTTWEEWIALADELTVDENGDGEPEIYGLSLPDADGIFLPSFIQAGGGSVYTDGEVTLDTPQNVETLQWWQDAYEGGWGPTNVTLPEAVDLFKAGKAAMTVIGPWIITGAESVGLDIDVFEMPGGPEGVVTQAAANYWWLTSQADEETTAGAEAFLRYYNSRDSQVLWAEQSYYPPNRTDITAEEIADTPYVGTMIDHTENSYIRMYGIPGGLTDVNAELSTLNTTVTQGGDLAATTTETATSIAEILSRFE</sequence>
<dbReference type="Gene3D" id="3.40.190.10">
    <property type="entry name" value="Periplasmic binding protein-like II"/>
    <property type="match status" value="1"/>
</dbReference>
<evidence type="ECO:0000256" key="4">
    <source>
        <dbReference type="SAM" id="SignalP"/>
    </source>
</evidence>
<dbReference type="GO" id="GO:0015768">
    <property type="term" value="P:maltose transport"/>
    <property type="evidence" value="ECO:0007669"/>
    <property type="project" value="TreeGrafter"/>
</dbReference>
<keyword evidence="3 4" id="KW-0732">Signal</keyword>
<comment type="similarity">
    <text evidence="1">Belongs to the bacterial solute-binding protein 1 family.</text>
</comment>
<dbReference type="CDD" id="cd14748">
    <property type="entry name" value="PBP2_UgpB"/>
    <property type="match status" value="1"/>
</dbReference>
<gene>
    <name evidence="5" type="ORF">SAMN04488554_0072</name>
</gene>
<dbReference type="InterPro" id="IPR006311">
    <property type="entry name" value="TAT_signal"/>
</dbReference>